<comment type="caution">
    <text evidence="2">The sequence shown here is derived from an EMBL/GenBank/DDBJ whole genome shotgun (WGS) entry which is preliminary data.</text>
</comment>
<keyword evidence="2" id="KW-0808">Transferase</keyword>
<dbReference type="PANTHER" id="PTHR13538:SF4">
    <property type="entry name" value="N-ALPHA-ACETYLTRANSFERASE 80"/>
    <property type="match status" value="1"/>
</dbReference>
<dbReference type="OrthoDB" id="7678938at2"/>
<evidence type="ECO:0000313" key="2">
    <source>
        <dbReference type="EMBL" id="OAI20562.1"/>
    </source>
</evidence>
<dbReference type="GO" id="GO:0008080">
    <property type="term" value="F:N-acetyltransferase activity"/>
    <property type="evidence" value="ECO:0007669"/>
    <property type="project" value="InterPro"/>
</dbReference>
<gene>
    <name evidence="2" type="ORF">A1359_20755</name>
</gene>
<dbReference type="PROSITE" id="PS51186">
    <property type="entry name" value="GNAT"/>
    <property type="match status" value="1"/>
</dbReference>
<keyword evidence="3" id="KW-1185">Reference proteome</keyword>
<dbReference type="Pfam" id="PF00583">
    <property type="entry name" value="Acetyltransf_1"/>
    <property type="match status" value="1"/>
</dbReference>
<reference evidence="2 3" key="1">
    <citation type="submission" date="2016-03" db="EMBL/GenBank/DDBJ databases">
        <authorList>
            <person name="Ploux O."/>
        </authorList>
    </citation>
    <scope>NUCLEOTIDE SEQUENCE [LARGE SCALE GENOMIC DNA]</scope>
    <source>
        <strain evidence="2 3">R-45370</strain>
    </source>
</reference>
<dbReference type="GO" id="GO:0005737">
    <property type="term" value="C:cytoplasm"/>
    <property type="evidence" value="ECO:0007669"/>
    <property type="project" value="TreeGrafter"/>
</dbReference>
<evidence type="ECO:0000313" key="3">
    <source>
        <dbReference type="Proteomes" id="UP000078476"/>
    </source>
</evidence>
<dbReference type="GO" id="GO:1905502">
    <property type="term" value="F:acetyl-CoA binding"/>
    <property type="evidence" value="ECO:0007669"/>
    <property type="project" value="TreeGrafter"/>
</dbReference>
<feature type="domain" description="N-acetyltransferase" evidence="1">
    <location>
        <begin position="1"/>
        <end position="153"/>
    </location>
</feature>
<dbReference type="InterPro" id="IPR016181">
    <property type="entry name" value="Acyl_CoA_acyltransferase"/>
</dbReference>
<dbReference type="Proteomes" id="UP000078476">
    <property type="component" value="Unassembled WGS sequence"/>
</dbReference>
<dbReference type="SUPFAM" id="SSF55729">
    <property type="entry name" value="Acyl-CoA N-acyltransferases (Nat)"/>
    <property type="match status" value="1"/>
</dbReference>
<evidence type="ECO:0000259" key="1">
    <source>
        <dbReference type="PROSITE" id="PS51186"/>
    </source>
</evidence>
<organism evidence="2 3">
    <name type="scientific">Methylomonas lenta</name>
    <dbReference type="NCBI Taxonomy" id="980561"/>
    <lineage>
        <taxon>Bacteria</taxon>
        <taxon>Pseudomonadati</taxon>
        <taxon>Pseudomonadota</taxon>
        <taxon>Gammaproteobacteria</taxon>
        <taxon>Methylococcales</taxon>
        <taxon>Methylococcaceae</taxon>
        <taxon>Methylomonas</taxon>
    </lineage>
</organism>
<dbReference type="CDD" id="cd04301">
    <property type="entry name" value="NAT_SF"/>
    <property type="match status" value="1"/>
</dbReference>
<dbReference type="AlphaFoldDB" id="A0A177NRR5"/>
<sequence>MTIIDLMHEPQHIPILAAWHHQEWAHLNPGASLEKRIQKMQAYLSDEWLPSTYICKRGGQLIGSAAVVACDMDSRPELTPWLASVCVAPTFRCQGVGSKLVQHAMHQARQVGVGKLFLFTPDQERFYQALGWTTIAEEIYRDCSVKVMQAVLND</sequence>
<protein>
    <submittedName>
        <fullName evidence="2">GCN5 family acetyltransferase</fullName>
    </submittedName>
</protein>
<accession>A0A177NRR5</accession>
<dbReference type="RefSeq" id="WP_066977590.1">
    <property type="nucleotide sequence ID" value="NZ_LUUI01000041.1"/>
</dbReference>
<proteinExistence type="predicted"/>
<dbReference type="InterPro" id="IPR039840">
    <property type="entry name" value="NAA80"/>
</dbReference>
<dbReference type="InterPro" id="IPR000182">
    <property type="entry name" value="GNAT_dom"/>
</dbReference>
<dbReference type="Gene3D" id="3.40.630.30">
    <property type="match status" value="1"/>
</dbReference>
<name>A0A177NRR5_9GAMM</name>
<dbReference type="STRING" id="980561.A1359_20755"/>
<dbReference type="EMBL" id="LUUI01000041">
    <property type="protein sequence ID" value="OAI20562.1"/>
    <property type="molecule type" value="Genomic_DNA"/>
</dbReference>
<dbReference type="PANTHER" id="PTHR13538">
    <property type="entry name" value="N-ACETYLTRANSFERASE 6"/>
    <property type="match status" value="1"/>
</dbReference>